<comment type="similarity">
    <text evidence="4">Belongs to the MsrA Met sulfoxide reductase family.</text>
</comment>
<dbReference type="SUPFAM" id="SSF55068">
    <property type="entry name" value="Peptide methionine sulfoxide reductase"/>
    <property type="match status" value="1"/>
</dbReference>
<evidence type="ECO:0000256" key="4">
    <source>
        <dbReference type="HAMAP-Rule" id="MF_01401"/>
    </source>
</evidence>
<dbReference type="KEGG" id="pmaw:MACH26_36890"/>
<dbReference type="RefSeq" id="WP_338294245.1">
    <property type="nucleotide sequence ID" value="NZ_AP027272.1"/>
</dbReference>
<dbReference type="GO" id="GO:0008113">
    <property type="term" value="F:peptide-methionine (S)-S-oxide reductase activity"/>
    <property type="evidence" value="ECO:0007669"/>
    <property type="project" value="UniProtKB-UniRule"/>
</dbReference>
<keyword evidence="1 4" id="KW-0560">Oxidoreductase</keyword>
<protein>
    <recommendedName>
        <fullName evidence="4">Peptide methionine sulfoxide reductase MsrA</fullName>
        <shortName evidence="4">Protein-methionine-S-oxide reductase</shortName>
        <ecNumber evidence="4">1.8.4.11</ecNumber>
    </recommendedName>
    <alternativeName>
        <fullName evidence="4">Peptide-methionine (S)-S-oxide reductase</fullName>
        <shortName evidence="4">Peptide Met(O) reductase</shortName>
    </alternativeName>
</protein>
<keyword evidence="7" id="KW-1185">Reference proteome</keyword>
<feature type="active site" evidence="4">
    <location>
        <position position="13"/>
    </location>
</feature>
<reference evidence="6" key="1">
    <citation type="submission" date="2023-01" db="EMBL/GenBank/DDBJ databases">
        <title>Complete genome sequence of Planctobacterium marinum strain Dej080120_11.</title>
        <authorList>
            <person name="Ueki S."/>
            <person name="Maruyama F."/>
        </authorList>
    </citation>
    <scope>NUCLEOTIDE SEQUENCE</scope>
    <source>
        <strain evidence="6">Dej080120_11</strain>
    </source>
</reference>
<organism evidence="6 7">
    <name type="scientific">Planctobacterium marinum</name>
    <dbReference type="NCBI Taxonomy" id="1631968"/>
    <lineage>
        <taxon>Bacteria</taxon>
        <taxon>Pseudomonadati</taxon>
        <taxon>Pseudomonadota</taxon>
        <taxon>Gammaproteobacteria</taxon>
        <taxon>Alteromonadales</taxon>
        <taxon>Alteromonadaceae</taxon>
        <taxon>Planctobacterium</taxon>
    </lineage>
</organism>
<dbReference type="Gene3D" id="3.30.1060.10">
    <property type="entry name" value="Peptide methionine sulphoxide reductase MsrA"/>
    <property type="match status" value="1"/>
</dbReference>
<dbReference type="Proteomes" id="UP001333710">
    <property type="component" value="Chromosome"/>
</dbReference>
<dbReference type="HAMAP" id="MF_01401">
    <property type="entry name" value="MsrA"/>
    <property type="match status" value="1"/>
</dbReference>
<dbReference type="PANTHER" id="PTHR43774:SF1">
    <property type="entry name" value="PEPTIDE METHIONINE SULFOXIDE REDUCTASE MSRA 2"/>
    <property type="match status" value="1"/>
</dbReference>
<dbReference type="EMBL" id="AP027272">
    <property type="protein sequence ID" value="BDX08168.1"/>
    <property type="molecule type" value="Genomic_DNA"/>
</dbReference>
<comment type="catalytic activity">
    <reaction evidence="3 4">
        <text>[thioredoxin]-disulfide + L-methionine + H2O = L-methionine (S)-S-oxide + [thioredoxin]-dithiol</text>
        <dbReference type="Rhea" id="RHEA:19993"/>
        <dbReference type="Rhea" id="RHEA-COMP:10698"/>
        <dbReference type="Rhea" id="RHEA-COMP:10700"/>
        <dbReference type="ChEBI" id="CHEBI:15377"/>
        <dbReference type="ChEBI" id="CHEBI:29950"/>
        <dbReference type="ChEBI" id="CHEBI:50058"/>
        <dbReference type="ChEBI" id="CHEBI:57844"/>
        <dbReference type="ChEBI" id="CHEBI:58772"/>
        <dbReference type="EC" id="1.8.4.11"/>
    </reaction>
</comment>
<dbReference type="AlphaFoldDB" id="A0AA48HJT7"/>
<dbReference type="InterPro" id="IPR036509">
    <property type="entry name" value="Met_Sox_Rdtase_MsrA_sf"/>
</dbReference>
<evidence type="ECO:0000256" key="3">
    <source>
        <dbReference type="ARBA" id="ARBA00048782"/>
    </source>
</evidence>
<dbReference type="Pfam" id="PF01625">
    <property type="entry name" value="PMSR"/>
    <property type="match status" value="1"/>
</dbReference>
<proteinExistence type="inferred from homology"/>
<evidence type="ECO:0000256" key="1">
    <source>
        <dbReference type="ARBA" id="ARBA00023002"/>
    </source>
</evidence>
<accession>A0AA48HJT7</accession>
<evidence type="ECO:0000313" key="6">
    <source>
        <dbReference type="EMBL" id="BDX08168.1"/>
    </source>
</evidence>
<dbReference type="NCBIfam" id="TIGR00401">
    <property type="entry name" value="msrA"/>
    <property type="match status" value="1"/>
</dbReference>
<comment type="catalytic activity">
    <reaction evidence="2 4">
        <text>L-methionyl-[protein] + [thioredoxin]-disulfide + H2O = L-methionyl-(S)-S-oxide-[protein] + [thioredoxin]-dithiol</text>
        <dbReference type="Rhea" id="RHEA:14217"/>
        <dbReference type="Rhea" id="RHEA-COMP:10698"/>
        <dbReference type="Rhea" id="RHEA-COMP:10700"/>
        <dbReference type="Rhea" id="RHEA-COMP:12313"/>
        <dbReference type="Rhea" id="RHEA-COMP:12315"/>
        <dbReference type="ChEBI" id="CHEBI:15377"/>
        <dbReference type="ChEBI" id="CHEBI:16044"/>
        <dbReference type="ChEBI" id="CHEBI:29950"/>
        <dbReference type="ChEBI" id="CHEBI:44120"/>
        <dbReference type="ChEBI" id="CHEBI:50058"/>
        <dbReference type="EC" id="1.8.4.11"/>
    </reaction>
</comment>
<feature type="domain" description="Peptide methionine sulphoxide reductase MsrA" evidence="5">
    <location>
        <begin position="6"/>
        <end position="158"/>
    </location>
</feature>
<dbReference type="PANTHER" id="PTHR43774">
    <property type="entry name" value="PEPTIDE METHIONINE SULFOXIDE REDUCTASE"/>
    <property type="match status" value="1"/>
</dbReference>
<evidence type="ECO:0000313" key="7">
    <source>
        <dbReference type="Proteomes" id="UP001333710"/>
    </source>
</evidence>
<evidence type="ECO:0000259" key="5">
    <source>
        <dbReference type="Pfam" id="PF01625"/>
    </source>
</evidence>
<evidence type="ECO:0000256" key="2">
    <source>
        <dbReference type="ARBA" id="ARBA00047806"/>
    </source>
</evidence>
<name>A0AA48HJT7_9ALTE</name>
<comment type="function">
    <text evidence="4">Has an important function as a repair enzyme for proteins that have been inactivated by oxidation. Catalyzes the reversible oxidation-reduction of methionine sulfoxide in proteins to methionine.</text>
</comment>
<dbReference type="EC" id="1.8.4.11" evidence="4"/>
<sequence>MKLLKEATLAGGCFWCIEGAFNQLQGIVSAKSGYAGGEVKNPTYEQVCSGKSGHAEVVRLVFDEEQISFEEILQVFFTLHDPTQLNRQGNDIGPQYRSAIFYHDDEQQQQSLSFIAKMTEQGVWADKIVTEVTPLSNYSEAEKYHQGYAKDNPQNQYCAMVVNPKLAKFRQTFAARLKSVVANDA</sequence>
<gene>
    <name evidence="4 6" type="primary">msrA</name>
    <name evidence="6" type="ORF">MACH26_36890</name>
</gene>
<dbReference type="InterPro" id="IPR002569">
    <property type="entry name" value="Met_Sox_Rdtase_MsrA_dom"/>
</dbReference>